<evidence type="ECO:0000256" key="6">
    <source>
        <dbReference type="SAM" id="Phobius"/>
    </source>
</evidence>
<gene>
    <name evidence="7" type="ORF">PECAL_6P11400</name>
</gene>
<accession>A0A8J2SXL0</accession>
<dbReference type="OrthoDB" id="5348404at2759"/>
<protein>
    <submittedName>
        <fullName evidence="7">Uncharacterized protein</fullName>
    </submittedName>
</protein>
<dbReference type="InterPro" id="IPR005178">
    <property type="entry name" value="Ostalpha/TMEM184C"/>
</dbReference>
<sequence>MEPDPTELSAPLNDDTDDDELYERLQRRHVVKEKATYVCLVLFIMLLLAAALPAMLYWLAAYRKATPDKFLLPVSLIFAGISIPISIHGIRQHLTNFWQPVLQVYVVRILWMVPVYAICSLCELAFSLAAIHGAPDMLKFASIPAALRDCYEAYTVLNFFYFMSTYLEVHFDAPPYKVLQNALRTEDVVPVTHTPIVTPDISYPIVSHPIMSPYVWAPWRLDTSDFFDQCRYVILLYATVAPLNGLVDVLGSLASSDDASVTAALLSPKNWLDFVQFNVANHAIYCLVLFYYATCKKSNILVPAEPFWKFVAVKGLVFGTFFQDLGISAYFLARPAKDPAVQSAIKATLMCVEMLLFALLHAWAFPAAQFGRVAEGWLGAWGDFYEVQRRERRLWRHRRVGRAPPGVGVGRVLFDVSDVHRETSQVARGLARQPLERIVSPLARAVRPKRAASPAADADADAAPPDASPDAGTFV</sequence>
<comment type="subcellular location">
    <subcellularLocation>
        <location evidence="1">Membrane</location>
        <topology evidence="1">Multi-pass membrane protein</topology>
    </subcellularLocation>
</comment>
<comment type="caution">
    <text evidence="7">The sequence shown here is derived from an EMBL/GenBank/DDBJ whole genome shotgun (WGS) entry which is preliminary data.</text>
</comment>
<proteinExistence type="predicted"/>
<feature type="compositionally biased region" description="Low complexity" evidence="5">
    <location>
        <begin position="451"/>
        <end position="475"/>
    </location>
</feature>
<keyword evidence="8" id="KW-1185">Reference proteome</keyword>
<feature type="transmembrane region" description="Helical" evidence="6">
    <location>
        <begin position="35"/>
        <end position="58"/>
    </location>
</feature>
<organism evidence="7 8">
    <name type="scientific">Pelagomonas calceolata</name>
    <dbReference type="NCBI Taxonomy" id="35677"/>
    <lineage>
        <taxon>Eukaryota</taxon>
        <taxon>Sar</taxon>
        <taxon>Stramenopiles</taxon>
        <taxon>Ochrophyta</taxon>
        <taxon>Pelagophyceae</taxon>
        <taxon>Pelagomonadales</taxon>
        <taxon>Pelagomonadaceae</taxon>
        <taxon>Pelagomonas</taxon>
    </lineage>
</organism>
<evidence type="ECO:0000256" key="3">
    <source>
        <dbReference type="ARBA" id="ARBA00022989"/>
    </source>
</evidence>
<dbReference type="Proteomes" id="UP000789595">
    <property type="component" value="Unassembled WGS sequence"/>
</dbReference>
<feature type="transmembrane region" description="Helical" evidence="6">
    <location>
        <begin position="70"/>
        <end position="89"/>
    </location>
</feature>
<reference evidence="7" key="1">
    <citation type="submission" date="2021-11" db="EMBL/GenBank/DDBJ databases">
        <authorList>
            <consortium name="Genoscope - CEA"/>
            <person name="William W."/>
        </authorList>
    </citation>
    <scope>NUCLEOTIDE SEQUENCE</scope>
</reference>
<keyword evidence="2 6" id="KW-0812">Transmembrane</keyword>
<keyword evidence="3 6" id="KW-1133">Transmembrane helix</keyword>
<feature type="transmembrane region" description="Helical" evidence="6">
    <location>
        <begin position="109"/>
        <end position="131"/>
    </location>
</feature>
<dbReference type="GO" id="GO:0016020">
    <property type="term" value="C:membrane"/>
    <property type="evidence" value="ECO:0007669"/>
    <property type="project" value="UniProtKB-SubCell"/>
</dbReference>
<name>A0A8J2SXL0_9STRA</name>
<dbReference type="SMART" id="SM01417">
    <property type="entry name" value="Solute_trans_a"/>
    <property type="match status" value="1"/>
</dbReference>
<feature type="region of interest" description="Disordered" evidence="5">
    <location>
        <begin position="446"/>
        <end position="475"/>
    </location>
</feature>
<dbReference type="PANTHER" id="PTHR23423">
    <property type="entry name" value="ORGANIC SOLUTE TRANSPORTER-RELATED"/>
    <property type="match status" value="1"/>
</dbReference>
<keyword evidence="4 6" id="KW-0472">Membrane</keyword>
<evidence type="ECO:0000313" key="8">
    <source>
        <dbReference type="Proteomes" id="UP000789595"/>
    </source>
</evidence>
<evidence type="ECO:0000256" key="5">
    <source>
        <dbReference type="SAM" id="MobiDB-lite"/>
    </source>
</evidence>
<dbReference type="Pfam" id="PF03619">
    <property type="entry name" value="Solute_trans_a"/>
    <property type="match status" value="1"/>
</dbReference>
<dbReference type="EMBL" id="CAKKNE010000006">
    <property type="protein sequence ID" value="CAH0379513.1"/>
    <property type="molecule type" value="Genomic_DNA"/>
</dbReference>
<evidence type="ECO:0000256" key="4">
    <source>
        <dbReference type="ARBA" id="ARBA00023136"/>
    </source>
</evidence>
<dbReference type="AlphaFoldDB" id="A0A8J2SXL0"/>
<evidence type="ECO:0000256" key="2">
    <source>
        <dbReference type="ARBA" id="ARBA00022692"/>
    </source>
</evidence>
<evidence type="ECO:0000256" key="1">
    <source>
        <dbReference type="ARBA" id="ARBA00004141"/>
    </source>
</evidence>
<evidence type="ECO:0000313" key="7">
    <source>
        <dbReference type="EMBL" id="CAH0379513.1"/>
    </source>
</evidence>